<evidence type="ECO:0000256" key="4">
    <source>
        <dbReference type="ARBA" id="ARBA00023125"/>
    </source>
</evidence>
<comment type="caution">
    <text evidence="8">The sequence shown here is derived from an EMBL/GenBank/DDBJ whole genome shotgun (WGS) entry which is preliminary data.</text>
</comment>
<dbReference type="HOGENOM" id="CLU_047691_9_7_9"/>
<dbReference type="InterPro" id="IPR013249">
    <property type="entry name" value="RNA_pol_sigma70_r4_t2"/>
</dbReference>
<dbReference type="InterPro" id="IPR007627">
    <property type="entry name" value="RNA_pol_sigma70_r2"/>
</dbReference>
<dbReference type="NCBIfam" id="TIGR02937">
    <property type="entry name" value="sigma70-ECF"/>
    <property type="match status" value="1"/>
</dbReference>
<organism evidence="8 10">
    <name type="scientific">Enterococcus moraviensis ATCC BAA-383</name>
    <dbReference type="NCBI Taxonomy" id="1158609"/>
    <lineage>
        <taxon>Bacteria</taxon>
        <taxon>Bacillati</taxon>
        <taxon>Bacillota</taxon>
        <taxon>Bacilli</taxon>
        <taxon>Lactobacillales</taxon>
        <taxon>Enterococcaceae</taxon>
        <taxon>Enterococcus</taxon>
    </lineage>
</organism>
<dbReference type="STRING" id="155617.RV09_GL000472"/>
<protein>
    <submittedName>
        <fullName evidence="8">Sigma-70 family RNA polymerase sigma factor</fullName>
    </submittedName>
</protein>
<dbReference type="InterPro" id="IPR036388">
    <property type="entry name" value="WH-like_DNA-bd_sf"/>
</dbReference>
<dbReference type="Pfam" id="PF08281">
    <property type="entry name" value="Sigma70_r4_2"/>
    <property type="match status" value="1"/>
</dbReference>
<feature type="domain" description="RNA polymerase sigma-70 region 2" evidence="6">
    <location>
        <begin position="51"/>
        <end position="87"/>
    </location>
</feature>
<keyword evidence="2" id="KW-0805">Transcription regulation</keyword>
<keyword evidence="4" id="KW-0238">DNA-binding</keyword>
<dbReference type="PANTHER" id="PTHR43133">
    <property type="entry name" value="RNA POLYMERASE ECF-TYPE SIGMA FACTO"/>
    <property type="match status" value="1"/>
</dbReference>
<evidence type="ECO:0000313" key="9">
    <source>
        <dbReference type="EMBL" id="EOT73513.1"/>
    </source>
</evidence>
<evidence type="ECO:0000313" key="11">
    <source>
        <dbReference type="Proteomes" id="UP000014157"/>
    </source>
</evidence>
<keyword evidence="5" id="KW-0804">Transcription</keyword>
<dbReference type="OrthoDB" id="2678696at2"/>
<dbReference type="PANTHER" id="PTHR43133:SF8">
    <property type="entry name" value="RNA POLYMERASE SIGMA FACTOR HI_1459-RELATED"/>
    <property type="match status" value="1"/>
</dbReference>
<dbReference type="Gene3D" id="1.10.10.10">
    <property type="entry name" value="Winged helix-like DNA-binding domain superfamily/Winged helix DNA-binding domain"/>
    <property type="match status" value="1"/>
</dbReference>
<dbReference type="eggNOG" id="COG1595">
    <property type="taxonomic scope" value="Bacteria"/>
</dbReference>
<dbReference type="Proteomes" id="UP000013781">
    <property type="component" value="Unassembled WGS sequence"/>
</dbReference>
<dbReference type="InterPro" id="IPR014284">
    <property type="entry name" value="RNA_pol_sigma-70_dom"/>
</dbReference>
<evidence type="ECO:0000256" key="1">
    <source>
        <dbReference type="ARBA" id="ARBA00010641"/>
    </source>
</evidence>
<dbReference type="InterPro" id="IPR039425">
    <property type="entry name" value="RNA_pol_sigma-70-like"/>
</dbReference>
<dbReference type="SUPFAM" id="SSF88946">
    <property type="entry name" value="Sigma2 domain of RNA polymerase sigma factors"/>
    <property type="match status" value="1"/>
</dbReference>
<feature type="domain" description="RNA polymerase sigma factor 70 region 4 type 2" evidence="7">
    <location>
        <begin position="114"/>
        <end position="166"/>
    </location>
</feature>
<evidence type="ECO:0000313" key="10">
    <source>
        <dbReference type="Proteomes" id="UP000013781"/>
    </source>
</evidence>
<dbReference type="Gene3D" id="1.10.1740.10">
    <property type="match status" value="1"/>
</dbReference>
<keyword evidence="3" id="KW-0731">Sigma factor</keyword>
<evidence type="ECO:0000313" key="8">
    <source>
        <dbReference type="EMBL" id="EOI01952.1"/>
    </source>
</evidence>
<evidence type="ECO:0000259" key="6">
    <source>
        <dbReference type="Pfam" id="PF04542"/>
    </source>
</evidence>
<dbReference type="PATRIC" id="fig|1158609.3.peg.1320"/>
<proteinExistence type="inferred from homology"/>
<dbReference type="InterPro" id="IPR013325">
    <property type="entry name" value="RNA_pol_sigma_r2"/>
</dbReference>
<dbReference type="Proteomes" id="UP000014157">
    <property type="component" value="Unassembled WGS sequence"/>
</dbReference>
<evidence type="ECO:0000256" key="5">
    <source>
        <dbReference type="ARBA" id="ARBA00023163"/>
    </source>
</evidence>
<accession>R2TP87</accession>
<evidence type="ECO:0000256" key="2">
    <source>
        <dbReference type="ARBA" id="ARBA00023015"/>
    </source>
</evidence>
<evidence type="ECO:0000259" key="7">
    <source>
        <dbReference type="Pfam" id="PF08281"/>
    </source>
</evidence>
<dbReference type="GO" id="GO:0006352">
    <property type="term" value="P:DNA-templated transcription initiation"/>
    <property type="evidence" value="ECO:0007669"/>
    <property type="project" value="InterPro"/>
</dbReference>
<dbReference type="RefSeq" id="WP_010764747.1">
    <property type="nucleotide sequence ID" value="NZ_ASWB01000001.1"/>
</dbReference>
<reference evidence="8 10" key="1">
    <citation type="submission" date="2013-02" db="EMBL/GenBank/DDBJ databases">
        <title>The Genome Sequence of Enterococcus moraviensis BAA-383.</title>
        <authorList>
            <consortium name="The Broad Institute Genome Sequencing Platform"/>
            <consortium name="The Broad Institute Genome Sequencing Center for Infectious Disease"/>
            <person name="Earl A.M."/>
            <person name="Gilmore M.S."/>
            <person name="Lebreton F."/>
            <person name="Walker B."/>
            <person name="Young S.K."/>
            <person name="Zeng Q."/>
            <person name="Gargeya S."/>
            <person name="Fitzgerald M."/>
            <person name="Haas B."/>
            <person name="Abouelleil A."/>
            <person name="Alvarado L."/>
            <person name="Arachchi H.M."/>
            <person name="Berlin A.M."/>
            <person name="Chapman S.B."/>
            <person name="Dewar J."/>
            <person name="Goldberg J."/>
            <person name="Griggs A."/>
            <person name="Gujja S."/>
            <person name="Hansen M."/>
            <person name="Howarth C."/>
            <person name="Imamovic A."/>
            <person name="Larimer J."/>
            <person name="McCowan C."/>
            <person name="Murphy C."/>
            <person name="Neiman D."/>
            <person name="Pearson M."/>
            <person name="Priest M."/>
            <person name="Roberts A."/>
            <person name="Saif S."/>
            <person name="Shea T."/>
            <person name="Sisk P."/>
            <person name="Sykes S."/>
            <person name="Wortman J."/>
            <person name="Nusbaum C."/>
            <person name="Birren B."/>
        </authorList>
    </citation>
    <scope>NUCLEOTIDE SEQUENCE [LARGE SCALE GENOMIC DNA]</scope>
    <source>
        <strain evidence="8 10">ATCC BAA-383</strain>
    </source>
</reference>
<sequence length="183" mass="21803">MEKEIVALLRKQDFSGLEKFIDLLGTDIVKCIRAILNHPEERTYRKEAENEVFYRIWQKISSYDADKSSLKTWSLTITRNICLDKKRTIIRERNLIPLEQLPEFPLEETYFEKESFLDLLKHLTEEDQLIFLKYYYYQDSPNQIAKELKIDVSQVYNHLSRGRKRIKSLLSVDEGGNQHDKSI</sequence>
<dbReference type="Pfam" id="PF04542">
    <property type="entry name" value="Sigma70_r2"/>
    <property type="match status" value="1"/>
</dbReference>
<dbReference type="SUPFAM" id="SSF88659">
    <property type="entry name" value="Sigma3 and sigma4 domains of RNA polymerase sigma factors"/>
    <property type="match status" value="1"/>
</dbReference>
<evidence type="ECO:0000256" key="3">
    <source>
        <dbReference type="ARBA" id="ARBA00023082"/>
    </source>
</evidence>
<name>R2TP87_9ENTE</name>
<dbReference type="EMBL" id="ASWB01000001">
    <property type="protein sequence ID" value="EOT73513.1"/>
    <property type="molecule type" value="Genomic_DNA"/>
</dbReference>
<reference evidence="9 11" key="2">
    <citation type="submission" date="2013-03" db="EMBL/GenBank/DDBJ databases">
        <title>The Genome Sequence of Enterococcus moraviensis BAA-383 (PacBio/Illumina hybrid assembly).</title>
        <authorList>
            <consortium name="The Broad Institute Genomics Platform"/>
            <consortium name="The Broad Institute Genome Sequencing Center for Infectious Disease"/>
            <person name="Earl A."/>
            <person name="Russ C."/>
            <person name="Gilmore M."/>
            <person name="Surin D."/>
            <person name="Walker B."/>
            <person name="Young S."/>
            <person name="Zeng Q."/>
            <person name="Gargeya S."/>
            <person name="Fitzgerald M."/>
            <person name="Haas B."/>
            <person name="Abouelleil A."/>
            <person name="Allen A.W."/>
            <person name="Alvarado L."/>
            <person name="Arachchi H.M."/>
            <person name="Berlin A.M."/>
            <person name="Chapman S.B."/>
            <person name="Gainer-Dewar J."/>
            <person name="Goldberg J."/>
            <person name="Griggs A."/>
            <person name="Gujja S."/>
            <person name="Hansen M."/>
            <person name="Howarth C."/>
            <person name="Imamovic A."/>
            <person name="Ireland A."/>
            <person name="Larimer J."/>
            <person name="McCowan C."/>
            <person name="Murphy C."/>
            <person name="Pearson M."/>
            <person name="Poon T.W."/>
            <person name="Priest M."/>
            <person name="Roberts A."/>
            <person name="Saif S."/>
            <person name="Shea T."/>
            <person name="Sisk P."/>
            <person name="Sykes S."/>
            <person name="Wortman J."/>
            <person name="Nusbaum C."/>
            <person name="Birren B."/>
        </authorList>
    </citation>
    <scope>NUCLEOTIDE SEQUENCE [LARGE SCALE GENOMIC DNA]</scope>
    <source>
        <strain evidence="9 11">ATCC BAA-383</strain>
    </source>
</reference>
<dbReference type="GO" id="GO:0003677">
    <property type="term" value="F:DNA binding"/>
    <property type="evidence" value="ECO:0007669"/>
    <property type="project" value="UniProtKB-KW"/>
</dbReference>
<comment type="similarity">
    <text evidence="1">Belongs to the sigma-70 factor family. ECF subfamily.</text>
</comment>
<dbReference type="EMBL" id="AJAS01000013">
    <property type="protein sequence ID" value="EOI01952.1"/>
    <property type="molecule type" value="Genomic_DNA"/>
</dbReference>
<dbReference type="AlphaFoldDB" id="R2TP87"/>
<gene>
    <name evidence="9" type="ORF">I586_00506</name>
    <name evidence="8" type="ORF">UAY_01361</name>
</gene>
<dbReference type="InterPro" id="IPR013324">
    <property type="entry name" value="RNA_pol_sigma_r3/r4-like"/>
</dbReference>
<keyword evidence="11" id="KW-1185">Reference proteome</keyword>
<dbReference type="GO" id="GO:0016987">
    <property type="term" value="F:sigma factor activity"/>
    <property type="evidence" value="ECO:0007669"/>
    <property type="project" value="UniProtKB-KW"/>
</dbReference>